<dbReference type="PANTHER" id="PTHR43273:SF3">
    <property type="entry name" value="ANAEROBIC SULFATASE-MATURATING ENZYME HOMOLOG ASLB-RELATED"/>
    <property type="match status" value="1"/>
</dbReference>
<dbReference type="GO" id="GO:0016491">
    <property type="term" value="F:oxidoreductase activity"/>
    <property type="evidence" value="ECO:0007669"/>
    <property type="project" value="InterPro"/>
</dbReference>
<comment type="similarity">
    <text evidence="6">Belongs to the radical SAM superfamily. Anaerobic sulfatase-maturating enzyme family.</text>
</comment>
<dbReference type="PANTHER" id="PTHR43273">
    <property type="entry name" value="ANAEROBIC SULFATASE-MATURATING ENZYME HOMOLOG ASLB-RELATED"/>
    <property type="match status" value="1"/>
</dbReference>
<protein>
    <submittedName>
        <fullName evidence="8">Radical SAM protein</fullName>
    </submittedName>
</protein>
<dbReference type="InterPro" id="IPR023867">
    <property type="entry name" value="Sulphatase_maturase_rSAM"/>
</dbReference>
<dbReference type="PROSITE" id="PS51918">
    <property type="entry name" value="RADICAL_SAM"/>
    <property type="match status" value="1"/>
</dbReference>
<dbReference type="InterPro" id="IPR013785">
    <property type="entry name" value="Aldolase_TIM"/>
</dbReference>
<feature type="domain" description="Radical SAM core" evidence="7">
    <location>
        <begin position="1"/>
        <end position="216"/>
    </location>
</feature>
<dbReference type="STRING" id="47678.ERS852494_02295"/>
<dbReference type="SFLD" id="SFLDG01067">
    <property type="entry name" value="SPASM/twitch_domain_containing"/>
    <property type="match status" value="1"/>
</dbReference>
<dbReference type="AlphaFoldDB" id="A0A174NAE2"/>
<reference evidence="8 9" key="1">
    <citation type="submission" date="2015-09" db="EMBL/GenBank/DDBJ databases">
        <authorList>
            <consortium name="Pathogen Informatics"/>
        </authorList>
    </citation>
    <scope>NUCLEOTIDE SEQUENCE [LARGE SCALE GENOMIC DNA]</scope>
    <source>
        <strain evidence="8 9">2789STDY5834880</strain>
    </source>
</reference>
<evidence type="ECO:0000256" key="6">
    <source>
        <dbReference type="ARBA" id="ARBA00023601"/>
    </source>
</evidence>
<dbReference type="InterPro" id="IPR007197">
    <property type="entry name" value="rSAM"/>
</dbReference>
<dbReference type="GO" id="GO:0046872">
    <property type="term" value="F:metal ion binding"/>
    <property type="evidence" value="ECO:0007669"/>
    <property type="project" value="UniProtKB-KW"/>
</dbReference>
<keyword evidence="5" id="KW-0411">Iron-sulfur</keyword>
<dbReference type="Gene3D" id="3.20.20.70">
    <property type="entry name" value="Aldolase class I"/>
    <property type="match status" value="1"/>
</dbReference>
<evidence type="ECO:0000313" key="9">
    <source>
        <dbReference type="Proteomes" id="UP000095657"/>
    </source>
</evidence>
<dbReference type="SFLD" id="SFLDS00029">
    <property type="entry name" value="Radical_SAM"/>
    <property type="match status" value="1"/>
</dbReference>
<organism evidence="8 9">
    <name type="scientific">Bacteroides caccae</name>
    <dbReference type="NCBI Taxonomy" id="47678"/>
    <lineage>
        <taxon>Bacteria</taxon>
        <taxon>Pseudomonadati</taxon>
        <taxon>Bacteroidota</taxon>
        <taxon>Bacteroidia</taxon>
        <taxon>Bacteroidales</taxon>
        <taxon>Bacteroidaceae</taxon>
        <taxon>Bacteroides</taxon>
    </lineage>
</organism>
<gene>
    <name evidence="8" type="ORF">ERS852494_02295</name>
</gene>
<dbReference type="Pfam" id="PF04055">
    <property type="entry name" value="Radical_SAM"/>
    <property type="match status" value="1"/>
</dbReference>
<sequence>MKRSILLLISHSCNLTCKYCYERFKDSRKMTLDRAIEILEREFSEDAEGITNVDLLGGEPLSNYSIIPHICKWIWEHNPQMQIFIRTNGTLLSGEMKNWFSRHNKLLGLGLSIDGTPETNYFNRGVKEADLDFFYQYWPDVPVKLTVFPQSVDSLFDSLVYLYGRGFNVIGGLAQGVKWNKEACSILNRQMEKLVDYYLSNPQISPIEPLFALGFEHAFEIPTSGQPSEKPCWERQIVHTFDCEKEMLPCHMFSTIVQGKEKRSLILKAAADLKEEKIDASCRECPIRWSCTNCMAMNYQHFGDFGININKQYACSAHKITAYWSASLLASFAIKNRIDFSASEKVNAVRKAIDYLKIYENGKWIS</sequence>
<dbReference type="EMBL" id="CZAI01000004">
    <property type="protein sequence ID" value="CUP44706.1"/>
    <property type="molecule type" value="Genomic_DNA"/>
</dbReference>
<dbReference type="GO" id="GO:0051536">
    <property type="term" value="F:iron-sulfur cluster binding"/>
    <property type="evidence" value="ECO:0007669"/>
    <property type="project" value="UniProtKB-KW"/>
</dbReference>
<evidence type="ECO:0000256" key="5">
    <source>
        <dbReference type="ARBA" id="ARBA00023014"/>
    </source>
</evidence>
<dbReference type="RefSeq" id="WP_082431390.1">
    <property type="nucleotide sequence ID" value="NZ_CZAI01000004.1"/>
</dbReference>
<keyword evidence="3" id="KW-0479">Metal-binding</keyword>
<dbReference type="CDD" id="cd01335">
    <property type="entry name" value="Radical_SAM"/>
    <property type="match status" value="1"/>
</dbReference>
<accession>A0A174NAE2</accession>
<keyword evidence="2" id="KW-0949">S-adenosyl-L-methionine</keyword>
<evidence type="ECO:0000256" key="2">
    <source>
        <dbReference type="ARBA" id="ARBA00022691"/>
    </source>
</evidence>
<proteinExistence type="inferred from homology"/>
<dbReference type="Proteomes" id="UP000095657">
    <property type="component" value="Unassembled WGS sequence"/>
</dbReference>
<comment type="cofactor">
    <cofactor evidence="1">
        <name>[4Fe-4S] cluster</name>
        <dbReference type="ChEBI" id="CHEBI:49883"/>
    </cofactor>
</comment>
<dbReference type="SUPFAM" id="SSF102114">
    <property type="entry name" value="Radical SAM enzymes"/>
    <property type="match status" value="1"/>
</dbReference>
<dbReference type="InterPro" id="IPR058240">
    <property type="entry name" value="rSAM_sf"/>
</dbReference>
<evidence type="ECO:0000313" key="8">
    <source>
        <dbReference type="EMBL" id="CUP44706.1"/>
    </source>
</evidence>
<evidence type="ECO:0000259" key="7">
    <source>
        <dbReference type="PROSITE" id="PS51918"/>
    </source>
</evidence>
<evidence type="ECO:0000256" key="1">
    <source>
        <dbReference type="ARBA" id="ARBA00001966"/>
    </source>
</evidence>
<evidence type="ECO:0000256" key="3">
    <source>
        <dbReference type="ARBA" id="ARBA00022723"/>
    </source>
</evidence>
<name>A0A174NAE2_9BACE</name>
<keyword evidence="4" id="KW-0408">Iron</keyword>
<evidence type="ECO:0000256" key="4">
    <source>
        <dbReference type="ARBA" id="ARBA00023004"/>
    </source>
</evidence>